<organism evidence="2 3">
    <name type="scientific">Streptacidiphilus fuscans</name>
    <dbReference type="NCBI Taxonomy" id="2789292"/>
    <lineage>
        <taxon>Bacteria</taxon>
        <taxon>Bacillati</taxon>
        <taxon>Actinomycetota</taxon>
        <taxon>Actinomycetes</taxon>
        <taxon>Kitasatosporales</taxon>
        <taxon>Streptomycetaceae</taxon>
        <taxon>Streptacidiphilus</taxon>
    </lineage>
</organism>
<dbReference type="AlphaFoldDB" id="A0A931B9M7"/>
<protein>
    <submittedName>
        <fullName evidence="2">Uncharacterized protein</fullName>
    </submittedName>
</protein>
<feature type="signal peptide" evidence="1">
    <location>
        <begin position="1"/>
        <end position="26"/>
    </location>
</feature>
<accession>A0A931B9M7</accession>
<keyword evidence="3" id="KW-1185">Reference proteome</keyword>
<dbReference type="EMBL" id="JADPRT010000017">
    <property type="protein sequence ID" value="MBF9072611.1"/>
    <property type="molecule type" value="Genomic_DNA"/>
</dbReference>
<gene>
    <name evidence="2" type="ORF">I2501_31795</name>
</gene>
<dbReference type="RefSeq" id="WP_196197778.1">
    <property type="nucleotide sequence ID" value="NZ_JADPRT010000017.1"/>
</dbReference>
<dbReference type="Proteomes" id="UP000657385">
    <property type="component" value="Unassembled WGS sequence"/>
</dbReference>
<keyword evidence="1" id="KW-0732">Signal</keyword>
<name>A0A931B9M7_9ACTN</name>
<feature type="chain" id="PRO_5038104329" evidence="1">
    <location>
        <begin position="27"/>
        <end position="108"/>
    </location>
</feature>
<evidence type="ECO:0000256" key="1">
    <source>
        <dbReference type="SAM" id="SignalP"/>
    </source>
</evidence>
<proteinExistence type="predicted"/>
<sequence>MRLRNAVTSAAAALLLALAVPASAHAASGEFRYQFGPGYTSSLEDPPSGVCIDIPEATIDNPAYAPQNFTDSTATVFRDLGCDGDVYYVMPPGMVRGQRLIVRSVIFS</sequence>
<reference evidence="2" key="1">
    <citation type="submission" date="2020-11" db="EMBL/GenBank/DDBJ databases">
        <title>Isolation and identification of active actinomycetes.</title>
        <authorList>
            <person name="Yu B."/>
        </authorList>
    </citation>
    <scope>NUCLEOTIDE SEQUENCE</scope>
    <source>
        <strain evidence="2">NEAU-YB345</strain>
    </source>
</reference>
<comment type="caution">
    <text evidence="2">The sequence shown here is derived from an EMBL/GenBank/DDBJ whole genome shotgun (WGS) entry which is preliminary data.</text>
</comment>
<evidence type="ECO:0000313" key="2">
    <source>
        <dbReference type="EMBL" id="MBF9072611.1"/>
    </source>
</evidence>
<evidence type="ECO:0000313" key="3">
    <source>
        <dbReference type="Proteomes" id="UP000657385"/>
    </source>
</evidence>